<dbReference type="Gene3D" id="3.40.50.2020">
    <property type="match status" value="1"/>
</dbReference>
<proteinExistence type="inferred from homology"/>
<accession>A0A4Z0C8M8</accession>
<dbReference type="InterPro" id="IPR000836">
    <property type="entry name" value="PRTase_dom"/>
</dbReference>
<feature type="domain" description="Phosphoribosyltransferase" evidence="2">
    <location>
        <begin position="174"/>
        <end position="229"/>
    </location>
</feature>
<dbReference type="InterPro" id="IPR051910">
    <property type="entry name" value="ComF/GntX_DNA_util-trans"/>
</dbReference>
<dbReference type="OrthoDB" id="9793412at2"/>
<sequence>MFAQLVRGLAAATPAQCEVCHAWPARPLCASCQAQFASPRQRCRHCALALPEGVETCGRCLRTTPPLDACHAAVSYAYPWAGLIGRFKFSGEAGWADSFARLLLGVDAIRVCVAAADRLVPMPLSAARLATRGFNQAHELARRLSPLKADPTLALRLREAPPQAQLDRDARLANVRHAFALEPARAHEVRGQHIVLVDDVMTSGASLHALADVFRAAGAAHVAAVVIARTEDT</sequence>
<organism evidence="3 4">
    <name type="scientific">Ramlibacter henchirensis</name>
    <dbReference type="NCBI Taxonomy" id="204072"/>
    <lineage>
        <taxon>Bacteria</taxon>
        <taxon>Pseudomonadati</taxon>
        <taxon>Pseudomonadota</taxon>
        <taxon>Betaproteobacteria</taxon>
        <taxon>Burkholderiales</taxon>
        <taxon>Comamonadaceae</taxon>
        <taxon>Ramlibacter</taxon>
    </lineage>
</organism>
<evidence type="ECO:0000313" key="3">
    <source>
        <dbReference type="EMBL" id="TFZ06439.1"/>
    </source>
</evidence>
<evidence type="ECO:0000313" key="4">
    <source>
        <dbReference type="Proteomes" id="UP000298180"/>
    </source>
</evidence>
<evidence type="ECO:0000256" key="1">
    <source>
        <dbReference type="ARBA" id="ARBA00008007"/>
    </source>
</evidence>
<dbReference type="Proteomes" id="UP000298180">
    <property type="component" value="Unassembled WGS sequence"/>
</dbReference>
<comment type="caution">
    <text evidence="3">The sequence shown here is derived from an EMBL/GenBank/DDBJ whole genome shotgun (WGS) entry which is preliminary data.</text>
</comment>
<dbReference type="PANTHER" id="PTHR47505">
    <property type="entry name" value="DNA UTILIZATION PROTEIN YHGH"/>
    <property type="match status" value="1"/>
</dbReference>
<dbReference type="Pfam" id="PF00156">
    <property type="entry name" value="Pribosyltran"/>
    <property type="match status" value="1"/>
</dbReference>
<dbReference type="AlphaFoldDB" id="A0A4Z0C8M8"/>
<protein>
    <submittedName>
        <fullName evidence="3">ComF family protein</fullName>
    </submittedName>
</protein>
<name>A0A4Z0C8M8_9BURK</name>
<dbReference type="PANTHER" id="PTHR47505:SF1">
    <property type="entry name" value="DNA UTILIZATION PROTEIN YHGH"/>
    <property type="match status" value="1"/>
</dbReference>
<dbReference type="CDD" id="cd06223">
    <property type="entry name" value="PRTases_typeI"/>
    <property type="match status" value="1"/>
</dbReference>
<dbReference type="RefSeq" id="WP_135262526.1">
    <property type="nucleotide sequence ID" value="NZ_SMLM01000001.1"/>
</dbReference>
<keyword evidence="4" id="KW-1185">Reference proteome</keyword>
<dbReference type="InterPro" id="IPR029057">
    <property type="entry name" value="PRTase-like"/>
</dbReference>
<dbReference type="SUPFAM" id="SSF53271">
    <property type="entry name" value="PRTase-like"/>
    <property type="match status" value="1"/>
</dbReference>
<dbReference type="EMBL" id="SMLM01000001">
    <property type="protein sequence ID" value="TFZ06439.1"/>
    <property type="molecule type" value="Genomic_DNA"/>
</dbReference>
<evidence type="ECO:0000259" key="2">
    <source>
        <dbReference type="Pfam" id="PF00156"/>
    </source>
</evidence>
<comment type="similarity">
    <text evidence="1">Belongs to the ComF/GntX family.</text>
</comment>
<gene>
    <name evidence="3" type="ORF">EZ313_07330</name>
</gene>
<reference evidence="3 4" key="1">
    <citation type="submission" date="2019-03" db="EMBL/GenBank/DDBJ databases">
        <title>Ramlibacter henchirensis DSM 14656, whole genome shotgun sequence.</title>
        <authorList>
            <person name="Zhang X."/>
            <person name="Feng G."/>
            <person name="Zhu H."/>
        </authorList>
    </citation>
    <scope>NUCLEOTIDE SEQUENCE [LARGE SCALE GENOMIC DNA]</scope>
    <source>
        <strain evidence="3 4">DSM 14656</strain>
    </source>
</reference>